<dbReference type="RefSeq" id="WP_182121600.1">
    <property type="nucleotide sequence ID" value="NZ_CP059567.1"/>
</dbReference>
<evidence type="ECO:0000313" key="1">
    <source>
        <dbReference type="EMBL" id="QMT39820.1"/>
    </source>
</evidence>
<dbReference type="InterPro" id="IPR010260">
    <property type="entry name" value="AlpA"/>
</dbReference>
<dbReference type="KEGG" id="nsg:H3L94_08055"/>
<dbReference type="AlphaFoldDB" id="A0A7D7N4I3"/>
<dbReference type="InterPro" id="IPR052931">
    <property type="entry name" value="Prophage_regulatory_activator"/>
</dbReference>
<dbReference type="PANTHER" id="PTHR36154:SF1">
    <property type="entry name" value="DNA-BINDING TRANSCRIPTIONAL ACTIVATOR ALPA"/>
    <property type="match status" value="1"/>
</dbReference>
<dbReference type="EMBL" id="CP059567">
    <property type="protein sequence ID" value="QMT39820.1"/>
    <property type="molecule type" value="Genomic_DNA"/>
</dbReference>
<dbReference type="Gene3D" id="1.10.238.160">
    <property type="match status" value="1"/>
</dbReference>
<name>A0A7D7N4I3_9NEIS</name>
<gene>
    <name evidence="1" type="ORF">H3L94_08055</name>
</gene>
<organism evidence="1 2">
    <name type="scientific">Neisseria shayeganii</name>
    <dbReference type="NCBI Taxonomy" id="607712"/>
    <lineage>
        <taxon>Bacteria</taxon>
        <taxon>Pseudomonadati</taxon>
        <taxon>Pseudomonadota</taxon>
        <taxon>Betaproteobacteria</taxon>
        <taxon>Neisseriales</taxon>
        <taxon>Neisseriaceae</taxon>
        <taxon>Neisseria</taxon>
    </lineage>
</organism>
<evidence type="ECO:0000313" key="2">
    <source>
        <dbReference type="Proteomes" id="UP000514752"/>
    </source>
</evidence>
<accession>A0A7D7N4I3</accession>
<protein>
    <submittedName>
        <fullName evidence="1">AlpA family phage regulatory protein</fullName>
    </submittedName>
</protein>
<dbReference type="Proteomes" id="UP000514752">
    <property type="component" value="Chromosome"/>
</dbReference>
<proteinExistence type="predicted"/>
<sequence>MQTAINPPRFIRAKEGAARFGVSVGTWWNWNNPKSRHYRPDFPKPIKIAANSTGWLESEISAYIEQLAATREG</sequence>
<reference evidence="1 2" key="1">
    <citation type="submission" date="2020-07" db="EMBL/GenBank/DDBJ databases">
        <title>Genomic diversity of species in the Neisseriaceae family.</title>
        <authorList>
            <person name="Vincent A.T."/>
            <person name="Bernet E."/>
            <person name="Veyrier F.J."/>
        </authorList>
    </citation>
    <scope>NUCLEOTIDE SEQUENCE [LARGE SCALE GENOMIC DNA]</scope>
    <source>
        <strain evidence="1 2">DSM 22244</strain>
    </source>
</reference>
<dbReference type="Pfam" id="PF05930">
    <property type="entry name" value="Phage_AlpA"/>
    <property type="match status" value="1"/>
</dbReference>
<dbReference type="PANTHER" id="PTHR36154">
    <property type="entry name" value="DNA-BINDING TRANSCRIPTIONAL ACTIVATOR ALPA"/>
    <property type="match status" value="1"/>
</dbReference>